<protein>
    <recommendedName>
        <fullName evidence="3">Peptidase M13 N-terminal domain-containing protein</fullName>
    </recommendedName>
</protein>
<dbReference type="GO" id="GO:0005886">
    <property type="term" value="C:plasma membrane"/>
    <property type="evidence" value="ECO:0007669"/>
    <property type="project" value="UniProtKB-SubCell"/>
</dbReference>
<comment type="similarity">
    <text evidence="2">Belongs to the peptidase M13 family.</text>
</comment>
<dbReference type="Pfam" id="PF05649">
    <property type="entry name" value="Peptidase_M13_N"/>
    <property type="match status" value="1"/>
</dbReference>
<proteinExistence type="inferred from homology"/>
<evidence type="ECO:0000256" key="1">
    <source>
        <dbReference type="ARBA" id="ARBA00004401"/>
    </source>
</evidence>
<comment type="subcellular location">
    <subcellularLocation>
        <location evidence="1">Cell membrane</location>
        <topology evidence="1">Single-pass type II membrane protein</topology>
    </subcellularLocation>
</comment>
<dbReference type="InterPro" id="IPR024079">
    <property type="entry name" value="MetalloPept_cat_dom_sf"/>
</dbReference>
<evidence type="ECO:0000256" key="2">
    <source>
        <dbReference type="ARBA" id="ARBA00007357"/>
    </source>
</evidence>
<accession>A0AAD8EFC2</accession>
<dbReference type="InterPro" id="IPR000718">
    <property type="entry name" value="Peptidase_M13"/>
</dbReference>
<dbReference type="Gene3D" id="1.10.1380.10">
    <property type="entry name" value="Neutral endopeptidase , domain2"/>
    <property type="match status" value="1"/>
</dbReference>
<evidence type="ECO:0000259" key="3">
    <source>
        <dbReference type="Pfam" id="PF05649"/>
    </source>
</evidence>
<dbReference type="PROSITE" id="PS51885">
    <property type="entry name" value="NEPRILYSIN"/>
    <property type="match status" value="1"/>
</dbReference>
<organism evidence="4 5">
    <name type="scientific">Diploptera punctata</name>
    <name type="common">Pacific beetle cockroach</name>
    <dbReference type="NCBI Taxonomy" id="6984"/>
    <lineage>
        <taxon>Eukaryota</taxon>
        <taxon>Metazoa</taxon>
        <taxon>Ecdysozoa</taxon>
        <taxon>Arthropoda</taxon>
        <taxon>Hexapoda</taxon>
        <taxon>Insecta</taxon>
        <taxon>Pterygota</taxon>
        <taxon>Neoptera</taxon>
        <taxon>Polyneoptera</taxon>
        <taxon>Dictyoptera</taxon>
        <taxon>Blattodea</taxon>
        <taxon>Blaberoidea</taxon>
        <taxon>Blaberidae</taxon>
        <taxon>Diplopterinae</taxon>
        <taxon>Diploptera</taxon>
    </lineage>
</organism>
<dbReference type="SUPFAM" id="SSF55486">
    <property type="entry name" value="Metalloproteases ('zincins'), catalytic domain"/>
    <property type="match status" value="1"/>
</dbReference>
<feature type="domain" description="Peptidase M13 N-terminal" evidence="3">
    <location>
        <begin position="20"/>
        <end position="399"/>
    </location>
</feature>
<dbReference type="GO" id="GO:0004222">
    <property type="term" value="F:metalloendopeptidase activity"/>
    <property type="evidence" value="ECO:0007669"/>
    <property type="project" value="InterPro"/>
</dbReference>
<keyword evidence="5" id="KW-1185">Reference proteome</keyword>
<evidence type="ECO:0000313" key="5">
    <source>
        <dbReference type="Proteomes" id="UP001233999"/>
    </source>
</evidence>
<dbReference type="AlphaFoldDB" id="A0AAD8EFC2"/>
<dbReference type="Proteomes" id="UP001233999">
    <property type="component" value="Unassembled WGS sequence"/>
</dbReference>
<dbReference type="PANTHER" id="PTHR11733">
    <property type="entry name" value="ZINC METALLOPROTEASE FAMILY M13 NEPRILYSIN-RELATED"/>
    <property type="match status" value="1"/>
</dbReference>
<dbReference type="PANTHER" id="PTHR11733:SF167">
    <property type="entry name" value="FI17812P1-RELATED"/>
    <property type="match status" value="1"/>
</dbReference>
<gene>
    <name evidence="4" type="ORF">L9F63_018800</name>
</gene>
<dbReference type="InterPro" id="IPR042089">
    <property type="entry name" value="Peptidase_M13_dom_2"/>
</dbReference>
<comment type="caution">
    <text evidence="4">The sequence shown here is derived from an EMBL/GenBank/DDBJ whole genome shotgun (WGS) entry which is preliminary data.</text>
</comment>
<reference evidence="4" key="1">
    <citation type="journal article" date="2023" name="IScience">
        <title>Live-bearing cockroach genome reveals convergent evolutionary mechanisms linked to viviparity in insects and beyond.</title>
        <authorList>
            <person name="Fouks B."/>
            <person name="Harrison M.C."/>
            <person name="Mikhailova A.A."/>
            <person name="Marchal E."/>
            <person name="English S."/>
            <person name="Carruthers M."/>
            <person name="Jennings E.C."/>
            <person name="Chiamaka E.L."/>
            <person name="Frigard R.A."/>
            <person name="Pippel M."/>
            <person name="Attardo G.M."/>
            <person name="Benoit J.B."/>
            <person name="Bornberg-Bauer E."/>
            <person name="Tobe S.S."/>
        </authorList>
    </citation>
    <scope>NUCLEOTIDE SEQUENCE</scope>
    <source>
        <strain evidence="4">Stay&amp;Tobe</strain>
    </source>
</reference>
<dbReference type="Gene3D" id="3.40.390.10">
    <property type="entry name" value="Collagenase (Catalytic Domain)"/>
    <property type="match status" value="1"/>
</dbReference>
<dbReference type="EMBL" id="JASPKZ010006064">
    <property type="protein sequence ID" value="KAJ9587774.1"/>
    <property type="molecule type" value="Genomic_DNA"/>
</dbReference>
<evidence type="ECO:0000313" key="4">
    <source>
        <dbReference type="EMBL" id="KAJ9587774.1"/>
    </source>
</evidence>
<name>A0AAD8EFC2_DIPPU</name>
<sequence length="402" mass="46784">MKCVLTADRITGAVNKEADPCENFYDYACGRWQMSHRPRHNLKYVSVFKQTEADLKNKVIDLLMDAEGDDPLPVHLAKQLFTECMKTNLIELLGLFPVKQVLRKLGLPQDIPDGNSSSSLDLTQQLYAIHYHLPVPDALFQLGITVHPKNETKKLLLYHHHHPRNYAALNIMGPDPESYLRRKKRSPVQYVMDELKYRTLILEIFEYEKIKGAKYPESHIRTTAFKTLVFEAELMRLIPKRSTCKIVKLKELQAATDRSWKNKQLKIDWKTLIQNLFNHVKKKIDTDYEVVTDALDFFNKFGRFFAKKDRQTVQLFIWWKVVDFLSAHGTRAMRDVRTINDDNSDNDQDTVRSMECIKTVENVVPLAVVYKLVTHPAVNVTKMKVEQMLSDIKESLMTKMED</sequence>
<reference evidence="4" key="2">
    <citation type="submission" date="2023-05" db="EMBL/GenBank/DDBJ databases">
        <authorList>
            <person name="Fouks B."/>
        </authorList>
    </citation>
    <scope>NUCLEOTIDE SEQUENCE</scope>
    <source>
        <strain evidence="4">Stay&amp;Tobe</strain>
        <tissue evidence="4">Testes</tissue>
    </source>
</reference>
<dbReference type="InterPro" id="IPR008753">
    <property type="entry name" value="Peptidase_M13_N"/>
</dbReference>
<dbReference type="GO" id="GO:0016485">
    <property type="term" value="P:protein processing"/>
    <property type="evidence" value="ECO:0007669"/>
    <property type="project" value="TreeGrafter"/>
</dbReference>